<proteinExistence type="predicted"/>
<dbReference type="EMBL" id="ABCA03000050">
    <property type="protein sequence ID" value="EDS00233.1"/>
    <property type="molecule type" value="Genomic_DNA"/>
</dbReference>
<dbReference type="AlphaFoldDB" id="B0MPV5"/>
<keyword evidence="2" id="KW-1185">Reference proteome</keyword>
<evidence type="ECO:0008006" key="3">
    <source>
        <dbReference type="Google" id="ProtNLM"/>
    </source>
</evidence>
<name>B0MPV5_9FIRM</name>
<sequence length="91" mass="10349">MQENLAASQAVLIFVSNEYVCSYACFLEVLTAVQEDIPILPIYIIIIPKQVIVKKDLRISNNTRGAFEDIAKQLDINLELEKKADLQVKKR</sequence>
<reference evidence="1" key="1">
    <citation type="submission" date="2007-10" db="EMBL/GenBank/DDBJ databases">
        <authorList>
            <person name="Fulton L."/>
            <person name="Clifton S."/>
            <person name="Fulton B."/>
            <person name="Xu J."/>
            <person name="Minx P."/>
            <person name="Pepin K.H."/>
            <person name="Johnson M."/>
            <person name="Thiruvilangam P."/>
            <person name="Bhonagiri V."/>
            <person name="Nash W.E."/>
            <person name="Mardis E.R."/>
            <person name="Wilson R.K."/>
        </authorList>
    </citation>
    <scope>NUCLEOTIDE SEQUENCE [LARGE SCALE GENOMIC DNA]</scope>
    <source>
        <strain evidence="1">DSM 15702</strain>
    </source>
</reference>
<protein>
    <recommendedName>
        <fullName evidence="3">TIR domain-containing protein</fullName>
    </recommendedName>
</protein>
<accession>B0MPV5</accession>
<gene>
    <name evidence="1" type="ORF">EUBSIR_01908</name>
</gene>
<reference evidence="1" key="2">
    <citation type="submission" date="2014-06" db="EMBL/GenBank/DDBJ databases">
        <title>Draft genome sequence of Eubacterium siraeum (DSM 15702).</title>
        <authorList>
            <person name="Sudarsanam P."/>
            <person name="Ley R."/>
            <person name="Guruge J."/>
            <person name="Turnbaugh P.J."/>
            <person name="Mahowald M."/>
            <person name="Liep D."/>
            <person name="Gordon J."/>
        </authorList>
    </citation>
    <scope>NUCLEOTIDE SEQUENCE</scope>
    <source>
        <strain evidence="1">DSM 15702</strain>
    </source>
</reference>
<comment type="caution">
    <text evidence="1">The sequence shown here is derived from an EMBL/GenBank/DDBJ whole genome shotgun (WGS) entry which is preliminary data.</text>
</comment>
<organism evidence="1 2">
    <name type="scientific">[Eubacterium] siraeum DSM 15702</name>
    <dbReference type="NCBI Taxonomy" id="428128"/>
    <lineage>
        <taxon>Bacteria</taxon>
        <taxon>Bacillati</taxon>
        <taxon>Bacillota</taxon>
        <taxon>Clostridia</taxon>
        <taxon>Eubacteriales</taxon>
        <taxon>Oscillospiraceae</taxon>
        <taxon>Oscillospiraceae incertae sedis</taxon>
    </lineage>
</organism>
<evidence type="ECO:0000313" key="1">
    <source>
        <dbReference type="EMBL" id="EDS00233.1"/>
    </source>
</evidence>
<dbReference type="Proteomes" id="UP000005326">
    <property type="component" value="Unassembled WGS sequence"/>
</dbReference>
<evidence type="ECO:0000313" key="2">
    <source>
        <dbReference type="Proteomes" id="UP000005326"/>
    </source>
</evidence>